<dbReference type="AlphaFoldDB" id="G9WXH5"/>
<feature type="transmembrane region" description="Helical" evidence="1">
    <location>
        <begin position="473"/>
        <end position="499"/>
    </location>
</feature>
<evidence type="ECO:0000313" key="2">
    <source>
        <dbReference type="EMBL" id="EHL16822.1"/>
    </source>
</evidence>
<name>G9WXH5_9FIRM</name>
<feature type="transmembrane region" description="Helical" evidence="1">
    <location>
        <begin position="633"/>
        <end position="650"/>
    </location>
</feature>
<dbReference type="EMBL" id="AFZE01000001">
    <property type="protein sequence ID" value="EHL16822.1"/>
    <property type="molecule type" value="Genomic_DNA"/>
</dbReference>
<feature type="transmembrane region" description="Helical" evidence="1">
    <location>
        <begin position="7"/>
        <end position="26"/>
    </location>
</feature>
<keyword evidence="1" id="KW-0472">Membrane</keyword>
<dbReference type="HOGENOM" id="CLU_023389_0_0_9"/>
<dbReference type="InterPro" id="IPR043748">
    <property type="entry name" value="DUF5693"/>
</dbReference>
<dbReference type="RefSeq" id="WP_009524301.1">
    <property type="nucleotide sequence ID" value="NZ_JH414546.1"/>
</dbReference>
<gene>
    <name evidence="2" type="ORF">HMPREF9629_00064</name>
</gene>
<comment type="caution">
    <text evidence="2">The sequence shown here is derived from an EMBL/GenBank/DDBJ whole genome shotgun (WGS) entry which is preliminary data.</text>
</comment>
<dbReference type="BioCyc" id="EBAC796937-HMP:GMGH-64-MONOMER"/>
<evidence type="ECO:0000256" key="1">
    <source>
        <dbReference type="SAM" id="Phobius"/>
    </source>
</evidence>
<feature type="transmembrane region" description="Helical" evidence="1">
    <location>
        <begin position="559"/>
        <end position="577"/>
    </location>
</feature>
<evidence type="ECO:0000313" key="3">
    <source>
        <dbReference type="Proteomes" id="UP000006437"/>
    </source>
</evidence>
<feature type="transmembrane region" description="Helical" evidence="1">
    <location>
        <begin position="432"/>
        <end position="453"/>
    </location>
</feature>
<dbReference type="Pfam" id="PF18949">
    <property type="entry name" value="DUF5693"/>
    <property type="match status" value="1"/>
</dbReference>
<feature type="transmembrane region" description="Helical" evidence="1">
    <location>
        <begin position="670"/>
        <end position="691"/>
    </location>
</feature>
<proteinExistence type="predicted"/>
<reference evidence="2 3" key="1">
    <citation type="submission" date="2011-08" db="EMBL/GenBank/DDBJ databases">
        <title>The Genome Sequence of Eubacteriaceae bacterium ACC19a.</title>
        <authorList>
            <consortium name="The Broad Institute Genome Sequencing Platform"/>
            <person name="Earl A."/>
            <person name="Ward D."/>
            <person name="Feldgarden M."/>
            <person name="Gevers D."/>
            <person name="Sizova M."/>
            <person name="Hazen A."/>
            <person name="Epstein S."/>
            <person name="Young S.K."/>
            <person name="Zeng Q."/>
            <person name="Gargeya S."/>
            <person name="Fitzgerald M."/>
            <person name="Haas B."/>
            <person name="Abouelleil A."/>
            <person name="Alvarado L."/>
            <person name="Arachchi H.M."/>
            <person name="Berlin A."/>
            <person name="Brown A."/>
            <person name="Chapman S.B."/>
            <person name="Chen Z."/>
            <person name="Dunbar C."/>
            <person name="Freedman E."/>
            <person name="Gearin G."/>
            <person name="Gellesch M."/>
            <person name="Goldberg J."/>
            <person name="Griggs A."/>
            <person name="Gujja S."/>
            <person name="Heiman D."/>
            <person name="Howarth C."/>
            <person name="Larson L."/>
            <person name="Lui A."/>
            <person name="MacDonald P.J.P."/>
            <person name="Montmayeur A."/>
            <person name="Murphy C."/>
            <person name="Neiman D."/>
            <person name="Pearson M."/>
            <person name="Priest M."/>
            <person name="Roberts A."/>
            <person name="Saif S."/>
            <person name="Shea T."/>
            <person name="Shenoy N."/>
            <person name="Sisk P."/>
            <person name="Stolte C."/>
            <person name="Sykes S."/>
            <person name="Wortman J."/>
            <person name="Nusbaum C."/>
            <person name="Birren B."/>
        </authorList>
    </citation>
    <scope>NUCLEOTIDE SEQUENCE [LARGE SCALE GENOMIC DNA]</scope>
    <source>
        <strain evidence="2 3">ACC19a</strain>
    </source>
</reference>
<feature type="transmembrane region" description="Helical" evidence="1">
    <location>
        <begin position="519"/>
        <end position="539"/>
    </location>
</feature>
<keyword evidence="1" id="KW-1133">Transmembrane helix</keyword>
<sequence length="699" mass="80115">MRLKKIYFAYLFLMFICLLGSLKVVYERINVESNYKTYETVMELRDIKSIASVENRDYLDVAREFTDIGVNSICVFEDTIDSLKLNENFKISTRYDGLDLEINGTKYGLEYIKKGLEETVKDGRKIYYKDEDTLIIEGRLSDFAYNSSQIMRDFTGKRVALENNKQSLIEYTGLGFVDSELQELKDNKFSINLRPVYIGAIQDEKKSIDRYINFIKKYSPNQRIVIFGGEEILGGEENTDYLAEKMKEASLIPVAIETSEQDGNIDLKGLRALTQKMDYQTTRLFSTLTYIQDRYDYGIAGHNQGQEIMNSYYRAISERNIRVIYFRAFHYKGGPLITDMSIYKQRFEELNSRLDKFYGITPITSDSYVKTMDRFLTSKYMKLLATVAIMVSALIIFDNIFKNTQNIQLVLLVLGVIGSAGIYKFNIKLATFNTFMALFGTISFATLSIVYLLRATKKFEENKSLENTNIYKLFLFGTVELLKCIMISLIGVTFIVTLYGDSVYMLEFSKFSGVKISQMLPLLIVPFAYLSIIGLGKYFDKNRSLKEQVVETLQKNVKVWQVVLLFAMLGVLGLMLLRSGHTSNVDPSSSEILMRNIFEYIFPARPRNKAIFLGYPSLILLIMLASKKKFRDTYILFALAATIGQADILNTFSHIRTPFLVSLSRVGVEYAVSFVITFVIVVLIDIICKIIQRGKRANA</sequence>
<dbReference type="PATRIC" id="fig|796937.3.peg.66"/>
<accession>G9WXH5</accession>
<feature type="transmembrane region" description="Helical" evidence="1">
    <location>
        <begin position="409"/>
        <end position="426"/>
    </location>
</feature>
<dbReference type="Proteomes" id="UP000006437">
    <property type="component" value="Unassembled WGS sequence"/>
</dbReference>
<feature type="transmembrane region" description="Helical" evidence="1">
    <location>
        <begin position="380"/>
        <end position="397"/>
    </location>
</feature>
<keyword evidence="1" id="KW-0812">Transmembrane</keyword>
<organism evidence="2 3">
    <name type="scientific">Peptoanaerobacter stomatis</name>
    <dbReference type="NCBI Taxonomy" id="796937"/>
    <lineage>
        <taxon>Bacteria</taxon>
        <taxon>Bacillati</taxon>
        <taxon>Bacillota</taxon>
        <taxon>Clostridia</taxon>
        <taxon>Peptostreptococcales</taxon>
        <taxon>Filifactoraceae</taxon>
        <taxon>Peptoanaerobacter</taxon>
    </lineage>
</organism>
<protein>
    <submittedName>
        <fullName evidence="2">Uncharacterized protein</fullName>
    </submittedName>
</protein>
<feature type="transmembrane region" description="Helical" evidence="1">
    <location>
        <begin position="610"/>
        <end position="626"/>
    </location>
</feature>